<dbReference type="PANTHER" id="PTHR36842">
    <property type="entry name" value="PROTEIN TOLB HOMOLOG"/>
    <property type="match status" value="1"/>
</dbReference>
<protein>
    <submittedName>
        <fullName evidence="3">TolB protein, periplasmic protein involved in the tonb-independent uptake of group A colicins</fullName>
    </submittedName>
</protein>
<feature type="region of interest" description="Disordered" evidence="2">
    <location>
        <begin position="538"/>
        <end position="567"/>
    </location>
</feature>
<evidence type="ECO:0000256" key="2">
    <source>
        <dbReference type="SAM" id="MobiDB-lite"/>
    </source>
</evidence>
<gene>
    <name evidence="3" type="ORF">AVDCRST_MAG73-3760</name>
</gene>
<evidence type="ECO:0000256" key="1">
    <source>
        <dbReference type="ARBA" id="ARBA00009820"/>
    </source>
</evidence>
<dbReference type="Pfam" id="PF07676">
    <property type="entry name" value="PD40"/>
    <property type="match status" value="2"/>
</dbReference>
<dbReference type="Gene3D" id="2.130.10.10">
    <property type="entry name" value="YVTN repeat-like/Quinoprotein amine dehydrogenase"/>
    <property type="match status" value="1"/>
</dbReference>
<dbReference type="InterPro" id="IPR011042">
    <property type="entry name" value="6-blade_b-propeller_TolB-like"/>
</dbReference>
<reference evidence="3" key="1">
    <citation type="submission" date="2020-02" db="EMBL/GenBank/DDBJ databases">
        <authorList>
            <person name="Meier V. D."/>
        </authorList>
    </citation>
    <scope>NUCLEOTIDE SEQUENCE</scope>
    <source>
        <strain evidence="3">AVDCRST_MAG73</strain>
    </source>
</reference>
<dbReference type="Gene3D" id="2.120.10.30">
    <property type="entry name" value="TolB, C-terminal domain"/>
    <property type="match status" value="1"/>
</dbReference>
<feature type="compositionally biased region" description="Gly residues" evidence="2">
    <location>
        <begin position="558"/>
        <end position="567"/>
    </location>
</feature>
<accession>A0A6J4UY65</accession>
<dbReference type="InterPro" id="IPR015943">
    <property type="entry name" value="WD40/YVTN_repeat-like_dom_sf"/>
</dbReference>
<proteinExistence type="inferred from homology"/>
<comment type="similarity">
    <text evidence="1">Belongs to the TolB family.</text>
</comment>
<dbReference type="SUPFAM" id="SSF69304">
    <property type="entry name" value="Tricorn protease N-terminal domain"/>
    <property type="match status" value="1"/>
</dbReference>
<dbReference type="AlphaFoldDB" id="A0A6J4UY65"/>
<name>A0A6J4UY65_9BACT</name>
<dbReference type="EMBL" id="CADCWE010000248">
    <property type="protein sequence ID" value="CAA9561644.1"/>
    <property type="molecule type" value="Genomic_DNA"/>
</dbReference>
<sequence>MFCIACATLNPVAARRCARCGGGLGATPAVAARRAKRQHVVGRVLLLVPVLALLAGGGVGVARFRADRADLAAGYAAAEAALERGSLDEAIASFGAVGGYRDADDRRAETVAALAPYRLAYLDGMAALDAGRHDAAIAALLPVARDLPSYKNAPDLLAAARAGRAEALLAQAALAESRRDWLAAERALATLAAFDPDDDALAARLAALRQTHAPVLVTRDHALLAIGPDLADERVVVDEVPVRWPVWSPDRTRIAFISTDRADLDVNKILYTVDADGGGLTRLADRIHGDVPPVWSPDGTRIAYTHVTTYDSTRGMAFFGIHAVDVATGQDHNLTGEADLPNAQFPVWSPTGDRIAFLAYDVYTSPGEGTLQRDGEVYVLTLATGDLVNLTAGRLPEASRVAWSPVSDRLLVWTQHAGAWYEPQRSTIRALDARTGVLTDVESRSQSVHPPVWSPDGARFAFVQGEREVRVRTAGTRGELFIPVPTPLHGFVTWSPDGEALIAAALDPTQPSYLIPVPRGGPPGTLVPLLLAFDPAVDGAGPPQWSPTHLAPAPGPPTVGGTGLDRD</sequence>
<organism evidence="3">
    <name type="scientific">uncultured Thermomicrobiales bacterium</name>
    <dbReference type="NCBI Taxonomy" id="1645740"/>
    <lineage>
        <taxon>Bacteria</taxon>
        <taxon>Pseudomonadati</taxon>
        <taxon>Thermomicrobiota</taxon>
        <taxon>Thermomicrobia</taxon>
        <taxon>Thermomicrobiales</taxon>
        <taxon>environmental samples</taxon>
    </lineage>
</organism>
<evidence type="ECO:0000313" key="3">
    <source>
        <dbReference type="EMBL" id="CAA9561644.1"/>
    </source>
</evidence>
<dbReference type="InterPro" id="IPR011659">
    <property type="entry name" value="WD40"/>
</dbReference>